<keyword evidence="3 6" id="KW-0547">Nucleotide-binding</keyword>
<evidence type="ECO:0000256" key="4">
    <source>
        <dbReference type="ARBA" id="ARBA00022777"/>
    </source>
</evidence>
<dbReference type="Pfam" id="PF03727">
    <property type="entry name" value="Hexokinase_2"/>
    <property type="match status" value="1"/>
</dbReference>
<dbReference type="Proteomes" id="UP000799429">
    <property type="component" value="Unassembled WGS sequence"/>
</dbReference>
<dbReference type="Pfam" id="PF00349">
    <property type="entry name" value="Hexokinase_1"/>
    <property type="match status" value="1"/>
</dbReference>
<organism evidence="9 10">
    <name type="scientific">Patellaria atrata CBS 101060</name>
    <dbReference type="NCBI Taxonomy" id="1346257"/>
    <lineage>
        <taxon>Eukaryota</taxon>
        <taxon>Fungi</taxon>
        <taxon>Dikarya</taxon>
        <taxon>Ascomycota</taxon>
        <taxon>Pezizomycotina</taxon>
        <taxon>Dothideomycetes</taxon>
        <taxon>Dothideomycetes incertae sedis</taxon>
        <taxon>Patellariales</taxon>
        <taxon>Patellariaceae</taxon>
        <taxon>Patellaria</taxon>
    </lineage>
</organism>
<dbReference type="GO" id="GO:0008865">
    <property type="term" value="F:fructokinase activity"/>
    <property type="evidence" value="ECO:0007669"/>
    <property type="project" value="TreeGrafter"/>
</dbReference>
<keyword evidence="4 6" id="KW-0418">Kinase</keyword>
<evidence type="ECO:0000256" key="3">
    <source>
        <dbReference type="ARBA" id="ARBA00022741"/>
    </source>
</evidence>
<evidence type="ECO:0000313" key="9">
    <source>
        <dbReference type="EMBL" id="KAF2843454.1"/>
    </source>
</evidence>
<dbReference type="Gene3D" id="3.30.420.40">
    <property type="match status" value="1"/>
</dbReference>
<dbReference type="InterPro" id="IPR043129">
    <property type="entry name" value="ATPase_NBD"/>
</dbReference>
<dbReference type="AlphaFoldDB" id="A0A9P4SJK4"/>
<dbReference type="GO" id="GO:0006013">
    <property type="term" value="P:mannose metabolic process"/>
    <property type="evidence" value="ECO:0007669"/>
    <property type="project" value="TreeGrafter"/>
</dbReference>
<dbReference type="OrthoDB" id="419537at2759"/>
<accession>A0A9P4SJK4</accession>
<dbReference type="PRINTS" id="PR00475">
    <property type="entry name" value="HEXOKINASE"/>
</dbReference>
<dbReference type="InterPro" id="IPR022672">
    <property type="entry name" value="Hexokinase_N"/>
</dbReference>
<dbReference type="EMBL" id="MU006089">
    <property type="protein sequence ID" value="KAF2843454.1"/>
    <property type="molecule type" value="Genomic_DNA"/>
</dbReference>
<comment type="caution">
    <text evidence="9">The sequence shown here is derived from an EMBL/GenBank/DDBJ whole genome shotgun (WGS) entry which is preliminary data.</text>
</comment>
<dbReference type="EC" id="2.7.1.-" evidence="6"/>
<proteinExistence type="inferred from homology"/>
<dbReference type="GO" id="GO:0006006">
    <property type="term" value="P:glucose metabolic process"/>
    <property type="evidence" value="ECO:0007669"/>
    <property type="project" value="TreeGrafter"/>
</dbReference>
<gene>
    <name evidence="9" type="ORF">M501DRAFT_89998</name>
</gene>
<dbReference type="GO" id="GO:0005829">
    <property type="term" value="C:cytosol"/>
    <property type="evidence" value="ECO:0007669"/>
    <property type="project" value="TreeGrafter"/>
</dbReference>
<feature type="domain" description="Hexokinase N-terminal" evidence="7">
    <location>
        <begin position="46"/>
        <end position="235"/>
    </location>
</feature>
<dbReference type="GO" id="GO:0006096">
    <property type="term" value="P:glycolytic process"/>
    <property type="evidence" value="ECO:0007669"/>
    <property type="project" value="UniProtKB-KW"/>
</dbReference>
<evidence type="ECO:0000259" key="8">
    <source>
        <dbReference type="Pfam" id="PF03727"/>
    </source>
</evidence>
<evidence type="ECO:0000256" key="5">
    <source>
        <dbReference type="ARBA" id="ARBA00022840"/>
    </source>
</evidence>
<dbReference type="GO" id="GO:0005524">
    <property type="term" value="F:ATP binding"/>
    <property type="evidence" value="ECO:0007669"/>
    <property type="project" value="UniProtKB-UniRule"/>
</dbReference>
<dbReference type="PROSITE" id="PS51748">
    <property type="entry name" value="HEXOKINASE_2"/>
    <property type="match status" value="1"/>
</dbReference>
<dbReference type="PANTHER" id="PTHR19443:SF24">
    <property type="entry name" value="PHOSPHOTRANSFERASE"/>
    <property type="match status" value="1"/>
</dbReference>
<name>A0A9P4SJK4_9PEZI</name>
<protein>
    <recommendedName>
        <fullName evidence="6">Phosphotransferase</fullName>
        <ecNumber evidence="6">2.7.1.-</ecNumber>
    </recommendedName>
</protein>
<dbReference type="GO" id="GO:0004340">
    <property type="term" value="F:glucokinase activity"/>
    <property type="evidence" value="ECO:0007669"/>
    <property type="project" value="TreeGrafter"/>
</dbReference>
<evidence type="ECO:0000256" key="1">
    <source>
        <dbReference type="ARBA" id="ARBA00009225"/>
    </source>
</evidence>
<evidence type="ECO:0000313" key="10">
    <source>
        <dbReference type="Proteomes" id="UP000799429"/>
    </source>
</evidence>
<dbReference type="GO" id="GO:0005739">
    <property type="term" value="C:mitochondrion"/>
    <property type="evidence" value="ECO:0007669"/>
    <property type="project" value="TreeGrafter"/>
</dbReference>
<dbReference type="GO" id="GO:0005536">
    <property type="term" value="F:D-glucose binding"/>
    <property type="evidence" value="ECO:0007669"/>
    <property type="project" value="InterPro"/>
</dbReference>
<comment type="similarity">
    <text evidence="1 6">Belongs to the hexokinase family.</text>
</comment>
<keyword evidence="6" id="KW-0324">Glycolysis</keyword>
<dbReference type="InterPro" id="IPR001312">
    <property type="entry name" value="Hexokinase"/>
</dbReference>
<dbReference type="PANTHER" id="PTHR19443">
    <property type="entry name" value="HEXOKINASE"/>
    <property type="match status" value="1"/>
</dbReference>
<feature type="domain" description="Hexokinase C-terminal" evidence="8">
    <location>
        <begin position="241"/>
        <end position="492"/>
    </location>
</feature>
<evidence type="ECO:0000259" key="7">
    <source>
        <dbReference type="Pfam" id="PF00349"/>
    </source>
</evidence>
<keyword evidence="10" id="KW-1185">Reference proteome</keyword>
<evidence type="ECO:0000256" key="6">
    <source>
        <dbReference type="RuleBase" id="RU362007"/>
    </source>
</evidence>
<evidence type="ECO:0000256" key="2">
    <source>
        <dbReference type="ARBA" id="ARBA00022679"/>
    </source>
</evidence>
<keyword evidence="5 6" id="KW-0067">ATP-binding</keyword>
<dbReference type="GO" id="GO:0001678">
    <property type="term" value="P:intracellular glucose homeostasis"/>
    <property type="evidence" value="ECO:0007669"/>
    <property type="project" value="InterPro"/>
</dbReference>
<dbReference type="InterPro" id="IPR022673">
    <property type="entry name" value="Hexokinase_C"/>
</dbReference>
<keyword evidence="2 6" id="KW-0808">Transferase</keyword>
<sequence length="496" mass="54390">MLPSLVHSAIFPSLHTRKRLQDVVRPKNRNMDKFLREVRRNFESPLQSGKLLAMSAALQEQFAVKLQASNISMLPTFTHTLPAGDERGTFLALDVGGSTFRVAVVVLKGISPGEKPMQITKMRSFKIDESIRVLEGTQFFDWMAGRIEETLADAELKSHAMSTLSMGLSWSFPINQLSGRNGLLLEMGKGFCATVGCQERDISELIMDACHKRNLNVRVGAIINDGVASLLSCAYENSATRMAVILGTGTNAAIHLPVSTLAHSKFGRREQSWYDNATHVVVNTEYSMFGKNILHTTRWDEYLNLTHRQPDFQPFEHLLGGRYLGEIVRLVMLEAINDAGLFGGEMPEKFSEPYSLDTGILAIFQADDTPLLSKSSAAFYSQHPLSTPPSYADLLFIRQVAQVVSRRAAAYLAVGIHSLWQLRLVAEGLTAASNGHMTIGCNGSVIEKYPGFRQQCQAYLDDLTALSGADPHSVVLEIADEAAIFGAAVAASVPDA</sequence>
<dbReference type="GO" id="GO:0019158">
    <property type="term" value="F:mannokinase activity"/>
    <property type="evidence" value="ECO:0007669"/>
    <property type="project" value="TreeGrafter"/>
</dbReference>
<dbReference type="SUPFAM" id="SSF53067">
    <property type="entry name" value="Actin-like ATPase domain"/>
    <property type="match status" value="2"/>
</dbReference>
<reference evidence="9" key="1">
    <citation type="journal article" date="2020" name="Stud. Mycol.">
        <title>101 Dothideomycetes genomes: a test case for predicting lifestyles and emergence of pathogens.</title>
        <authorList>
            <person name="Haridas S."/>
            <person name="Albert R."/>
            <person name="Binder M."/>
            <person name="Bloem J."/>
            <person name="Labutti K."/>
            <person name="Salamov A."/>
            <person name="Andreopoulos B."/>
            <person name="Baker S."/>
            <person name="Barry K."/>
            <person name="Bills G."/>
            <person name="Bluhm B."/>
            <person name="Cannon C."/>
            <person name="Castanera R."/>
            <person name="Culley D."/>
            <person name="Daum C."/>
            <person name="Ezra D."/>
            <person name="Gonzalez J."/>
            <person name="Henrissat B."/>
            <person name="Kuo A."/>
            <person name="Liang C."/>
            <person name="Lipzen A."/>
            <person name="Lutzoni F."/>
            <person name="Magnuson J."/>
            <person name="Mondo S."/>
            <person name="Nolan M."/>
            <person name="Ohm R."/>
            <person name="Pangilinan J."/>
            <person name="Park H.-J."/>
            <person name="Ramirez L."/>
            <person name="Alfaro M."/>
            <person name="Sun H."/>
            <person name="Tritt A."/>
            <person name="Yoshinaga Y."/>
            <person name="Zwiers L.-H."/>
            <person name="Turgeon B."/>
            <person name="Goodwin S."/>
            <person name="Spatafora J."/>
            <person name="Crous P."/>
            <person name="Grigoriev I."/>
        </authorList>
    </citation>
    <scope>NUCLEOTIDE SEQUENCE</scope>
    <source>
        <strain evidence="9">CBS 101060</strain>
    </source>
</reference>
<dbReference type="Gene3D" id="3.40.367.20">
    <property type="match status" value="1"/>
</dbReference>